<accession>A0A316DA89</accession>
<dbReference type="PANTHER" id="PTHR23513:SF6">
    <property type="entry name" value="MAJOR FACILITATOR SUPERFAMILY ASSOCIATED DOMAIN-CONTAINING PROTEIN"/>
    <property type="match status" value="1"/>
</dbReference>
<feature type="domain" description="Major facilitator superfamily (MFS) profile" evidence="8">
    <location>
        <begin position="1"/>
        <end position="395"/>
    </location>
</feature>
<dbReference type="InterPro" id="IPR022324">
    <property type="entry name" value="Bacilysin_exporter_BacE_put"/>
</dbReference>
<dbReference type="InterPro" id="IPR036259">
    <property type="entry name" value="MFS_trans_sf"/>
</dbReference>
<evidence type="ECO:0000256" key="6">
    <source>
        <dbReference type="ARBA" id="ARBA00023136"/>
    </source>
</evidence>
<comment type="subcellular location">
    <subcellularLocation>
        <location evidence="1">Cell membrane</location>
        <topology evidence="1">Multi-pass membrane protein</topology>
    </subcellularLocation>
</comment>
<name>A0A316DA89_9BACL</name>
<evidence type="ECO:0000256" key="5">
    <source>
        <dbReference type="ARBA" id="ARBA00022989"/>
    </source>
</evidence>
<feature type="transmembrane region" description="Helical" evidence="7">
    <location>
        <begin position="372"/>
        <end position="392"/>
    </location>
</feature>
<keyword evidence="6 7" id="KW-0472">Membrane</keyword>
<keyword evidence="5 7" id="KW-1133">Transmembrane helix</keyword>
<sequence length="411" mass="45083">MNVFKNTNYLKIYSAMTISKLGDWFFTIALPLLVYDLTKSASKMALVFVVGVLPQVLFSLIGGALADQLNKKKIMIFGDLLSAVLVSVIPIMYMVNGLQVWMVYIIAFLLASVSAFYHPSFEATIPQVLKREDYVKGNSYLKLMDTVITFVGPSLTGLLIAMLGVINVLVFDALSFLLSAVILSLVKVDYVRLKKQFPKLLAPIREGLHYVKNNKVILSGALIMLGINLGYGAVDSLLLFFLKDHVELDSTGIGLFLSLQALGPFLAVYLASRFKKFPRGNIIVTCGIMIGIAEIGLIFSEKLFLVLLLCQVVAKGAATLLAINWFTLRQEIVPSDLLGRVVSSTRMLAYISLPISGMIAGNAVGFVSIYNIFVISGVIVLVSSFIGLRTPLFSKKTDRLAKEQDPLPKHI</sequence>
<evidence type="ECO:0000256" key="2">
    <source>
        <dbReference type="ARBA" id="ARBA00022448"/>
    </source>
</evidence>
<protein>
    <submittedName>
        <fullName evidence="9">Transmembrane secretion effector</fullName>
    </submittedName>
</protein>
<dbReference type="InterPro" id="IPR020846">
    <property type="entry name" value="MFS_dom"/>
</dbReference>
<keyword evidence="10" id="KW-1185">Reference proteome</keyword>
<evidence type="ECO:0000256" key="3">
    <source>
        <dbReference type="ARBA" id="ARBA00022475"/>
    </source>
</evidence>
<dbReference type="Pfam" id="PF05977">
    <property type="entry name" value="MFS_3"/>
    <property type="match status" value="1"/>
</dbReference>
<dbReference type="InterPro" id="IPR010290">
    <property type="entry name" value="TM_effector"/>
</dbReference>
<feature type="transmembrane region" description="Helical" evidence="7">
    <location>
        <begin position="305"/>
        <end position="326"/>
    </location>
</feature>
<dbReference type="PRINTS" id="PR01988">
    <property type="entry name" value="EXPORTERBACE"/>
</dbReference>
<dbReference type="SUPFAM" id="SSF103473">
    <property type="entry name" value="MFS general substrate transporter"/>
    <property type="match status" value="1"/>
</dbReference>
<dbReference type="PANTHER" id="PTHR23513">
    <property type="entry name" value="INTEGRAL MEMBRANE EFFLUX PROTEIN-RELATED"/>
    <property type="match status" value="1"/>
</dbReference>
<evidence type="ECO:0000256" key="1">
    <source>
        <dbReference type="ARBA" id="ARBA00004651"/>
    </source>
</evidence>
<dbReference type="Gene3D" id="1.20.1250.20">
    <property type="entry name" value="MFS general substrate transporter like domains"/>
    <property type="match status" value="1"/>
</dbReference>
<dbReference type="AlphaFoldDB" id="A0A316DA89"/>
<evidence type="ECO:0000256" key="7">
    <source>
        <dbReference type="SAM" id="Phobius"/>
    </source>
</evidence>
<feature type="transmembrane region" description="Helical" evidence="7">
    <location>
        <begin position="347"/>
        <end position="366"/>
    </location>
</feature>
<dbReference type="EMBL" id="QGGL01000006">
    <property type="protein sequence ID" value="PWK13732.1"/>
    <property type="molecule type" value="Genomic_DNA"/>
</dbReference>
<organism evidence="9 10">
    <name type="scientific">Tumebacillus permanentifrigoris</name>
    <dbReference type="NCBI Taxonomy" id="378543"/>
    <lineage>
        <taxon>Bacteria</taxon>
        <taxon>Bacillati</taxon>
        <taxon>Bacillota</taxon>
        <taxon>Bacilli</taxon>
        <taxon>Bacillales</taxon>
        <taxon>Alicyclobacillaceae</taxon>
        <taxon>Tumebacillus</taxon>
    </lineage>
</organism>
<evidence type="ECO:0000313" key="10">
    <source>
        <dbReference type="Proteomes" id="UP000245634"/>
    </source>
</evidence>
<feature type="transmembrane region" description="Helical" evidence="7">
    <location>
        <begin position="216"/>
        <end position="241"/>
    </location>
</feature>
<evidence type="ECO:0000313" key="9">
    <source>
        <dbReference type="EMBL" id="PWK13732.1"/>
    </source>
</evidence>
<evidence type="ECO:0000256" key="4">
    <source>
        <dbReference type="ARBA" id="ARBA00022692"/>
    </source>
</evidence>
<keyword evidence="3" id="KW-1003">Cell membrane</keyword>
<dbReference type="GO" id="GO:0022857">
    <property type="term" value="F:transmembrane transporter activity"/>
    <property type="evidence" value="ECO:0007669"/>
    <property type="project" value="InterPro"/>
</dbReference>
<keyword evidence="2" id="KW-0813">Transport</keyword>
<feature type="transmembrane region" description="Helical" evidence="7">
    <location>
        <begin position="21"/>
        <end position="38"/>
    </location>
</feature>
<dbReference type="GO" id="GO:0005886">
    <property type="term" value="C:plasma membrane"/>
    <property type="evidence" value="ECO:0007669"/>
    <property type="project" value="UniProtKB-SubCell"/>
</dbReference>
<feature type="transmembrane region" description="Helical" evidence="7">
    <location>
        <begin position="101"/>
        <end position="119"/>
    </location>
</feature>
<comment type="caution">
    <text evidence="9">The sequence shown here is derived from an EMBL/GenBank/DDBJ whole genome shotgun (WGS) entry which is preliminary data.</text>
</comment>
<dbReference type="CDD" id="cd06173">
    <property type="entry name" value="MFS_MefA_like"/>
    <property type="match status" value="1"/>
</dbReference>
<proteinExistence type="predicted"/>
<feature type="transmembrane region" description="Helical" evidence="7">
    <location>
        <begin position="253"/>
        <end position="270"/>
    </location>
</feature>
<feature type="transmembrane region" description="Helical" evidence="7">
    <location>
        <begin position="168"/>
        <end position="186"/>
    </location>
</feature>
<reference evidence="9 10" key="1">
    <citation type="submission" date="2018-05" db="EMBL/GenBank/DDBJ databases">
        <title>Genomic Encyclopedia of Type Strains, Phase IV (KMG-IV): sequencing the most valuable type-strain genomes for metagenomic binning, comparative biology and taxonomic classification.</title>
        <authorList>
            <person name="Goeker M."/>
        </authorList>
    </citation>
    <scope>NUCLEOTIDE SEQUENCE [LARGE SCALE GENOMIC DNA]</scope>
    <source>
        <strain evidence="9 10">DSM 18773</strain>
    </source>
</reference>
<feature type="transmembrane region" description="Helical" evidence="7">
    <location>
        <begin position="140"/>
        <end position="162"/>
    </location>
</feature>
<dbReference type="Proteomes" id="UP000245634">
    <property type="component" value="Unassembled WGS sequence"/>
</dbReference>
<evidence type="ECO:0000259" key="8">
    <source>
        <dbReference type="PROSITE" id="PS50850"/>
    </source>
</evidence>
<feature type="transmembrane region" description="Helical" evidence="7">
    <location>
        <begin position="77"/>
        <end position="95"/>
    </location>
</feature>
<feature type="transmembrane region" description="Helical" evidence="7">
    <location>
        <begin position="44"/>
        <end position="65"/>
    </location>
</feature>
<dbReference type="PROSITE" id="PS50850">
    <property type="entry name" value="MFS"/>
    <property type="match status" value="1"/>
</dbReference>
<feature type="transmembrane region" description="Helical" evidence="7">
    <location>
        <begin position="282"/>
        <end position="299"/>
    </location>
</feature>
<keyword evidence="4 7" id="KW-0812">Transmembrane</keyword>
<gene>
    <name evidence="9" type="ORF">C7459_10610</name>
</gene>